<dbReference type="HOGENOM" id="CLU_060077_8_0_9"/>
<dbReference type="InterPro" id="IPR047057">
    <property type="entry name" value="MerR_fam"/>
</dbReference>
<protein>
    <submittedName>
        <fullName evidence="4">Transcriptional regulator, MerR family</fullName>
    </submittedName>
</protein>
<dbReference type="InterPro" id="IPR000551">
    <property type="entry name" value="MerR-type_HTH_dom"/>
</dbReference>
<gene>
    <name evidence="4" type="ORF">HMPREF9319_1425</name>
</gene>
<dbReference type="PANTHER" id="PTHR30204:SF83">
    <property type="entry name" value="TRANSCRIPTIONAL REGULATOR, MERR FAMILY"/>
    <property type="match status" value="1"/>
</dbReference>
<dbReference type="PROSITE" id="PS50937">
    <property type="entry name" value="HTH_MERR_2"/>
    <property type="match status" value="1"/>
</dbReference>
<keyword evidence="2" id="KW-0175">Coiled coil</keyword>
<feature type="domain" description="HTH merR-type" evidence="3">
    <location>
        <begin position="24"/>
        <end position="93"/>
    </location>
</feature>
<dbReference type="EMBL" id="AEEL01000017">
    <property type="protein sequence ID" value="EFM27099.1"/>
    <property type="molecule type" value="Genomic_DNA"/>
</dbReference>
<evidence type="ECO:0000259" key="3">
    <source>
        <dbReference type="PROSITE" id="PS50937"/>
    </source>
</evidence>
<evidence type="ECO:0000313" key="4">
    <source>
        <dbReference type="EMBL" id="EFM27099.1"/>
    </source>
</evidence>
<evidence type="ECO:0000256" key="2">
    <source>
        <dbReference type="SAM" id="Coils"/>
    </source>
</evidence>
<name>E0PF02_STREI</name>
<dbReference type="InterPro" id="IPR009061">
    <property type="entry name" value="DNA-bd_dom_put_sf"/>
</dbReference>
<comment type="caution">
    <text evidence="4">The sequence shown here is derived from an EMBL/GenBank/DDBJ whole genome shotgun (WGS) entry which is preliminary data.</text>
</comment>
<dbReference type="GO" id="GO:0003677">
    <property type="term" value="F:DNA binding"/>
    <property type="evidence" value="ECO:0007669"/>
    <property type="project" value="UniProtKB-KW"/>
</dbReference>
<evidence type="ECO:0000313" key="5">
    <source>
        <dbReference type="Proteomes" id="UP000004290"/>
    </source>
</evidence>
<sequence>MIIDPSGNPKSTIYYYFLEDFIMSYTIKETSKRTGLTLHTIRHYCDLDLIPSLQRDENNNRIFDEASIHWLYAIKFLRQSQMSLKEIRQFFEKYQYDPTKSSDRKKLLQKAIQVSDKKLQQAIQEHDQLKHELKTYLDNVDCEKNKEI</sequence>
<feature type="coiled-coil region" evidence="2">
    <location>
        <begin position="105"/>
        <end position="146"/>
    </location>
</feature>
<proteinExistence type="predicted"/>
<accession>E0PF02</accession>
<dbReference type="Gene3D" id="1.10.1660.10">
    <property type="match status" value="1"/>
</dbReference>
<keyword evidence="5" id="KW-1185">Reference proteome</keyword>
<dbReference type="GO" id="GO:0003700">
    <property type="term" value="F:DNA-binding transcription factor activity"/>
    <property type="evidence" value="ECO:0007669"/>
    <property type="project" value="InterPro"/>
</dbReference>
<dbReference type="SMART" id="SM00422">
    <property type="entry name" value="HTH_MERR"/>
    <property type="match status" value="1"/>
</dbReference>
<evidence type="ECO:0000256" key="1">
    <source>
        <dbReference type="ARBA" id="ARBA00023125"/>
    </source>
</evidence>
<reference evidence="4 5" key="1">
    <citation type="submission" date="2010-07" db="EMBL/GenBank/DDBJ databases">
        <authorList>
            <person name="Muzny D."/>
            <person name="Qin X."/>
            <person name="Deng J."/>
            <person name="Jiang H."/>
            <person name="Liu Y."/>
            <person name="Qu J."/>
            <person name="Song X.-Z."/>
            <person name="Zhang L."/>
            <person name="Thornton R."/>
            <person name="Coyle M."/>
            <person name="Francisco L."/>
            <person name="Jackson L."/>
            <person name="Javaid M."/>
            <person name="Korchina V."/>
            <person name="Kovar C."/>
            <person name="Mata R."/>
            <person name="Mathew T."/>
            <person name="Ngo R."/>
            <person name="Nguyen L."/>
            <person name="Nguyen N."/>
            <person name="Okwuonu G."/>
            <person name="Ongeri F."/>
            <person name="Pham C."/>
            <person name="Simmons D."/>
            <person name="Wilczek-Boney K."/>
            <person name="Hale W."/>
            <person name="Jakkamsetti A."/>
            <person name="Pham P."/>
            <person name="Ruth R."/>
            <person name="San Lucas F."/>
            <person name="Warren J."/>
            <person name="Zhang J."/>
            <person name="Zhao Z."/>
            <person name="Zhou C."/>
            <person name="Zhu D."/>
            <person name="Lee S."/>
            <person name="Bess C."/>
            <person name="Blankenburg K."/>
            <person name="Forbes L."/>
            <person name="Fu Q."/>
            <person name="Gubbala S."/>
            <person name="Hirani K."/>
            <person name="Jayaseelan J.C."/>
            <person name="Lara F."/>
            <person name="Munidasa M."/>
            <person name="Palculict T."/>
            <person name="Patil S."/>
            <person name="Pu L.-L."/>
            <person name="Saada N."/>
            <person name="Tang L."/>
            <person name="Weissenberger G."/>
            <person name="Zhu Y."/>
            <person name="Hemphill L."/>
            <person name="Shang Y."/>
            <person name="Youmans B."/>
            <person name="Ayvaz T."/>
            <person name="Ross M."/>
            <person name="Santibanez J."/>
            <person name="Aqrawi P."/>
            <person name="Gross S."/>
            <person name="Joshi V."/>
            <person name="Fowler G."/>
            <person name="Nazareth L."/>
            <person name="Reid J."/>
            <person name="Worley K."/>
            <person name="Petrosino J."/>
            <person name="Highlander S."/>
            <person name="Gibbs R."/>
        </authorList>
    </citation>
    <scope>NUCLEOTIDE SEQUENCE [LARGE SCALE GENOMIC DNA]</scope>
    <source>
        <strain evidence="4 5">ATCC 700338</strain>
    </source>
</reference>
<organism evidence="4 5">
    <name type="scientific">Streptococcus equinus ATCC 700338</name>
    <dbReference type="NCBI Taxonomy" id="864569"/>
    <lineage>
        <taxon>Bacteria</taxon>
        <taxon>Bacillati</taxon>
        <taxon>Bacillota</taxon>
        <taxon>Bacilli</taxon>
        <taxon>Lactobacillales</taxon>
        <taxon>Streptococcaceae</taxon>
        <taxon>Streptococcus</taxon>
    </lineage>
</organism>
<dbReference type="SUPFAM" id="SSF46955">
    <property type="entry name" value="Putative DNA-binding domain"/>
    <property type="match status" value="1"/>
</dbReference>
<dbReference type="AlphaFoldDB" id="E0PF02"/>
<keyword evidence="1" id="KW-0238">DNA-binding</keyword>
<dbReference type="PANTHER" id="PTHR30204">
    <property type="entry name" value="REDOX-CYCLING DRUG-SENSING TRANSCRIPTIONAL ACTIVATOR SOXR"/>
    <property type="match status" value="1"/>
</dbReference>
<dbReference type="Pfam" id="PF13411">
    <property type="entry name" value="MerR_1"/>
    <property type="match status" value="1"/>
</dbReference>
<dbReference type="Proteomes" id="UP000004290">
    <property type="component" value="Unassembled WGS sequence"/>
</dbReference>